<dbReference type="RefSeq" id="WP_377821633.1">
    <property type="nucleotide sequence ID" value="NZ_JBHSWJ010000002.1"/>
</dbReference>
<accession>A0ABW2ARS4</accession>
<gene>
    <name evidence="1" type="ORF">ACFQBT_07485</name>
</gene>
<evidence type="ECO:0000313" key="2">
    <source>
        <dbReference type="Proteomes" id="UP001596356"/>
    </source>
</evidence>
<dbReference type="EMBL" id="JBHSWJ010000002">
    <property type="protein sequence ID" value="MFC6713682.1"/>
    <property type="molecule type" value="Genomic_DNA"/>
</dbReference>
<evidence type="ECO:0000313" key="1">
    <source>
        <dbReference type="EMBL" id="MFC6713682.1"/>
    </source>
</evidence>
<sequence length="85" mass="8946">MIALRVTVSPRGADELCRHRTLGDLELIGQGHPHLLGCRGGAVTQLLGLHPHGVVTELGDDQIVVRAGRLAHGVPGTLVVVGHLR</sequence>
<keyword evidence="2" id="KW-1185">Reference proteome</keyword>
<comment type="caution">
    <text evidence="1">The sequence shown here is derived from an EMBL/GenBank/DDBJ whole genome shotgun (WGS) entry which is preliminary data.</text>
</comment>
<name>A0ABW2ARS4_9MICO</name>
<reference evidence="2" key="1">
    <citation type="journal article" date="2019" name="Int. J. Syst. Evol. Microbiol.">
        <title>The Global Catalogue of Microorganisms (GCM) 10K type strain sequencing project: providing services to taxonomists for standard genome sequencing and annotation.</title>
        <authorList>
            <consortium name="The Broad Institute Genomics Platform"/>
            <consortium name="The Broad Institute Genome Sequencing Center for Infectious Disease"/>
            <person name="Wu L."/>
            <person name="Ma J."/>
        </authorList>
    </citation>
    <scope>NUCLEOTIDE SEQUENCE [LARGE SCALE GENOMIC DNA]</scope>
    <source>
        <strain evidence="2">NBRC 106593</strain>
    </source>
</reference>
<dbReference type="Proteomes" id="UP001596356">
    <property type="component" value="Unassembled WGS sequence"/>
</dbReference>
<proteinExistence type="predicted"/>
<organism evidence="1 2">
    <name type="scientific">Branchiibius cervicis</name>
    <dbReference type="NCBI Taxonomy" id="908252"/>
    <lineage>
        <taxon>Bacteria</taxon>
        <taxon>Bacillati</taxon>
        <taxon>Actinomycetota</taxon>
        <taxon>Actinomycetes</taxon>
        <taxon>Micrococcales</taxon>
        <taxon>Dermacoccaceae</taxon>
        <taxon>Branchiibius</taxon>
    </lineage>
</organism>
<protein>
    <submittedName>
        <fullName evidence="1">Uncharacterized protein</fullName>
    </submittedName>
</protein>